<name>A0A7H1VJ78_9FIRM</name>
<dbReference type="AlphaFoldDB" id="A0A7H1VJ78"/>
<protein>
    <submittedName>
        <fullName evidence="1">Uncharacterized protein</fullName>
    </submittedName>
</protein>
<dbReference type="EMBL" id="CP061336">
    <property type="protein sequence ID" value="QNU65440.1"/>
    <property type="molecule type" value="Genomic_DNA"/>
</dbReference>
<organism evidence="1 2">
    <name type="scientific">Ruminiclostridium herbifermentans</name>
    <dbReference type="NCBI Taxonomy" id="2488810"/>
    <lineage>
        <taxon>Bacteria</taxon>
        <taxon>Bacillati</taxon>
        <taxon>Bacillota</taxon>
        <taxon>Clostridia</taxon>
        <taxon>Eubacteriales</taxon>
        <taxon>Oscillospiraceae</taxon>
        <taxon>Ruminiclostridium</taxon>
    </lineage>
</organism>
<accession>A0A7H1VJ78</accession>
<evidence type="ECO:0000313" key="2">
    <source>
        <dbReference type="Proteomes" id="UP000306409"/>
    </source>
</evidence>
<sequence>MILTKYHIDVIEKTSKIIIPNFSTSFLFPEHIEFYNDNTAIKGVFYSGRIFPFTIDTFISSIVKLI</sequence>
<dbReference type="KEGG" id="rher:EHE19_010900"/>
<gene>
    <name evidence="1" type="ORF">EHE19_010900</name>
</gene>
<evidence type="ECO:0000313" key="1">
    <source>
        <dbReference type="EMBL" id="QNU65440.1"/>
    </source>
</evidence>
<dbReference type="Proteomes" id="UP000306409">
    <property type="component" value="Chromosome"/>
</dbReference>
<proteinExistence type="predicted"/>
<keyword evidence="2" id="KW-1185">Reference proteome</keyword>
<reference evidence="1 2" key="1">
    <citation type="submission" date="2020-09" db="EMBL/GenBank/DDBJ databases">
        <title>Characterization and genome sequencing of Ruminiclostridium sp. nov. MA18.</title>
        <authorList>
            <person name="Rettenmaier R."/>
            <person name="Kowollik M.-L."/>
            <person name="Liebl W."/>
            <person name="Zverlov V."/>
        </authorList>
    </citation>
    <scope>NUCLEOTIDE SEQUENCE [LARGE SCALE GENOMIC DNA]</scope>
    <source>
        <strain evidence="1 2">MA18</strain>
    </source>
</reference>